<accession>A0A8S5NHK2</accession>
<evidence type="ECO:0000313" key="1">
    <source>
        <dbReference type="EMBL" id="DAD94153.1"/>
    </source>
</evidence>
<dbReference type="EMBL" id="BK015174">
    <property type="protein sequence ID" value="DAD94153.1"/>
    <property type="molecule type" value="Genomic_DNA"/>
</dbReference>
<reference evidence="1" key="1">
    <citation type="journal article" date="2021" name="Proc. Natl. Acad. Sci. U.S.A.">
        <title>A Catalog of Tens of Thousands of Viruses from Human Metagenomes Reveals Hidden Associations with Chronic Diseases.</title>
        <authorList>
            <person name="Tisza M.J."/>
            <person name="Buck C.B."/>
        </authorList>
    </citation>
    <scope>NUCLEOTIDE SEQUENCE</scope>
    <source>
        <strain evidence="1">Cttpk5</strain>
    </source>
</reference>
<organism evidence="1">
    <name type="scientific">Siphoviridae sp. cttpk5</name>
    <dbReference type="NCBI Taxonomy" id="2826496"/>
    <lineage>
        <taxon>Viruses</taxon>
        <taxon>Duplodnaviria</taxon>
        <taxon>Heunggongvirae</taxon>
        <taxon>Uroviricota</taxon>
        <taxon>Caudoviricetes</taxon>
    </lineage>
</organism>
<protein>
    <submittedName>
        <fullName evidence="1">Uncharacterized protein</fullName>
    </submittedName>
</protein>
<sequence length="659" mass="72090">MMSTAKVYIKGFAILNETSRNTNDHQSDPAILDVDDCLVITFEDLPASMQYKRITSESSIAVYVSKIVDPEATSLGPAANLVFEDLAAPVDVETITYNNNQRVLERFSGNSGEKVRNGGWVTDDSISAGLALNCGAAVRQWYVDVSAYIRTTGSLRPYLTVEVDDSETVGVTIRNCTPASGSISKKQDNRFSWLALGSSLTYPEVVQASAVFRWRAGDSGSIHEISVAGESRSVTVPANTFTADEIQWQVAVTANSGIVTTSEWMALSTLDVKPEAKVISPQNTIVDASADNLFMWEHIISTGTAQSKAELQKSVDGETWETLATVIGAETQWKCQAGTITSSVKYWRVRTYNADSVASDWSDAAQIVVISAPPTPIVQILTAGAKPAVSWQTSGQQAAQVEVIGIYESGTIYGTVQQWSAPMYLDDGNYTIRVRVQNEYGLWSEWGDAALQVVNTPGAAILLSARTSHIATLEWDTTGNYDFFLIYRNGKPVARTVQRAYSDLLSIGPVTYQVRGCYTSSENYGISNETSVVVAPQTTMLLDMETREWLQLPYAASQNRKTSRERTRSVSYLTLSGVKYPYAEVSDNYTDALTIECAVVDAEGTRKIEALLGKLVCAKTKTGDMVIGYLDVLQKDHDGIITTFSFTVQQIDYNEEVQL</sequence>
<proteinExistence type="predicted"/>
<name>A0A8S5NHK2_9CAUD</name>